<comment type="caution">
    <text evidence="1">The sequence shown here is derived from an EMBL/GenBank/DDBJ whole genome shotgun (WGS) entry which is preliminary data.</text>
</comment>
<protein>
    <submittedName>
        <fullName evidence="1">Uncharacterized protein</fullName>
    </submittedName>
</protein>
<organism evidence="1 2">
    <name type="scientific">Dreissena polymorpha</name>
    <name type="common">Zebra mussel</name>
    <name type="synonym">Mytilus polymorpha</name>
    <dbReference type="NCBI Taxonomy" id="45954"/>
    <lineage>
        <taxon>Eukaryota</taxon>
        <taxon>Metazoa</taxon>
        <taxon>Spiralia</taxon>
        <taxon>Lophotrochozoa</taxon>
        <taxon>Mollusca</taxon>
        <taxon>Bivalvia</taxon>
        <taxon>Autobranchia</taxon>
        <taxon>Heteroconchia</taxon>
        <taxon>Euheterodonta</taxon>
        <taxon>Imparidentia</taxon>
        <taxon>Neoheterodontei</taxon>
        <taxon>Myida</taxon>
        <taxon>Dreissenoidea</taxon>
        <taxon>Dreissenidae</taxon>
        <taxon>Dreissena</taxon>
    </lineage>
</organism>
<dbReference type="AlphaFoldDB" id="A0A9D4S4C6"/>
<reference evidence="1" key="2">
    <citation type="submission" date="2020-11" db="EMBL/GenBank/DDBJ databases">
        <authorList>
            <person name="McCartney M.A."/>
            <person name="Auch B."/>
            <person name="Kono T."/>
            <person name="Mallez S."/>
            <person name="Becker A."/>
            <person name="Gohl D.M."/>
            <person name="Silverstein K.A.T."/>
            <person name="Koren S."/>
            <person name="Bechman K.B."/>
            <person name="Herman A."/>
            <person name="Abrahante J.E."/>
            <person name="Garbe J."/>
        </authorList>
    </citation>
    <scope>NUCLEOTIDE SEQUENCE</scope>
    <source>
        <strain evidence="1">Duluth1</strain>
        <tissue evidence="1">Whole animal</tissue>
    </source>
</reference>
<reference evidence="1" key="1">
    <citation type="journal article" date="2019" name="bioRxiv">
        <title>The Genome of the Zebra Mussel, Dreissena polymorpha: A Resource for Invasive Species Research.</title>
        <authorList>
            <person name="McCartney M.A."/>
            <person name="Auch B."/>
            <person name="Kono T."/>
            <person name="Mallez S."/>
            <person name="Zhang Y."/>
            <person name="Obille A."/>
            <person name="Becker A."/>
            <person name="Abrahante J.E."/>
            <person name="Garbe J."/>
            <person name="Badalamenti J.P."/>
            <person name="Herman A."/>
            <person name="Mangelson H."/>
            <person name="Liachko I."/>
            <person name="Sullivan S."/>
            <person name="Sone E.D."/>
            <person name="Koren S."/>
            <person name="Silverstein K.A.T."/>
            <person name="Beckman K.B."/>
            <person name="Gohl D.M."/>
        </authorList>
    </citation>
    <scope>NUCLEOTIDE SEQUENCE</scope>
    <source>
        <strain evidence="1">Duluth1</strain>
        <tissue evidence="1">Whole animal</tissue>
    </source>
</reference>
<proteinExistence type="predicted"/>
<dbReference type="Proteomes" id="UP000828390">
    <property type="component" value="Unassembled WGS sequence"/>
</dbReference>
<dbReference type="EMBL" id="JAIWYP010000001">
    <property type="protein sequence ID" value="KAH3890023.1"/>
    <property type="molecule type" value="Genomic_DNA"/>
</dbReference>
<accession>A0A9D4S4C6</accession>
<evidence type="ECO:0000313" key="2">
    <source>
        <dbReference type="Proteomes" id="UP000828390"/>
    </source>
</evidence>
<keyword evidence="2" id="KW-1185">Reference proteome</keyword>
<name>A0A9D4S4C6_DREPO</name>
<evidence type="ECO:0000313" key="1">
    <source>
        <dbReference type="EMBL" id="KAH3890023.1"/>
    </source>
</evidence>
<sequence>MKHNTLRVFVPCVVPGCAGSTGYRKRHAYKYHKPVVFEEHLPAFEDAVVRRHVAALRKAAMWLLSKVATLNNLVKHVAI</sequence>
<gene>
    <name evidence="1" type="ORF">DPMN_014090</name>
</gene>